<dbReference type="AlphaFoldDB" id="A0A194R2D4"/>
<dbReference type="EMBL" id="KQ460855">
    <property type="protein sequence ID" value="KPJ11948.1"/>
    <property type="molecule type" value="Genomic_DNA"/>
</dbReference>
<name>A0A194R2D4_PAPMA</name>
<gene>
    <name evidence="1" type="ORF">RR48_09885</name>
</gene>
<organism evidence="1 2">
    <name type="scientific">Papilio machaon</name>
    <name type="common">Old World swallowtail butterfly</name>
    <dbReference type="NCBI Taxonomy" id="76193"/>
    <lineage>
        <taxon>Eukaryota</taxon>
        <taxon>Metazoa</taxon>
        <taxon>Ecdysozoa</taxon>
        <taxon>Arthropoda</taxon>
        <taxon>Hexapoda</taxon>
        <taxon>Insecta</taxon>
        <taxon>Pterygota</taxon>
        <taxon>Neoptera</taxon>
        <taxon>Endopterygota</taxon>
        <taxon>Lepidoptera</taxon>
        <taxon>Glossata</taxon>
        <taxon>Ditrysia</taxon>
        <taxon>Papilionoidea</taxon>
        <taxon>Papilionidae</taxon>
        <taxon>Papilioninae</taxon>
        <taxon>Papilio</taxon>
    </lineage>
</organism>
<keyword evidence="2" id="KW-1185">Reference proteome</keyword>
<proteinExistence type="predicted"/>
<accession>A0A194R2D4</accession>
<sequence length="173" mass="19363">MENKIVLTPDKKYTIKARSYENGFQVKNKAGHVKGKFIKSGIARSLDTPRDKMIKGNATNECYDGVKCKSPVIQPRAPDRFLIGGRHNKFRCSVDNVSHASTDLSKYELLRNLSFSNCNSDEGCSGNTCSKNSSPVEYSVKDEHLERYFRSAELWSNNSTCGDQDSVLPNVTE</sequence>
<dbReference type="Proteomes" id="UP000053240">
    <property type="component" value="Unassembled WGS sequence"/>
</dbReference>
<evidence type="ECO:0000313" key="2">
    <source>
        <dbReference type="Proteomes" id="UP000053240"/>
    </source>
</evidence>
<reference evidence="1 2" key="1">
    <citation type="journal article" date="2015" name="Nat. Commun.">
        <title>Outbred genome sequencing and CRISPR/Cas9 gene editing in butterflies.</title>
        <authorList>
            <person name="Li X."/>
            <person name="Fan D."/>
            <person name="Zhang W."/>
            <person name="Liu G."/>
            <person name="Zhang L."/>
            <person name="Zhao L."/>
            <person name="Fang X."/>
            <person name="Chen L."/>
            <person name="Dong Y."/>
            <person name="Chen Y."/>
            <person name="Ding Y."/>
            <person name="Zhao R."/>
            <person name="Feng M."/>
            <person name="Zhu Y."/>
            <person name="Feng Y."/>
            <person name="Jiang X."/>
            <person name="Zhu D."/>
            <person name="Xiang H."/>
            <person name="Feng X."/>
            <person name="Li S."/>
            <person name="Wang J."/>
            <person name="Zhang G."/>
            <person name="Kronforst M.R."/>
            <person name="Wang W."/>
        </authorList>
    </citation>
    <scope>NUCLEOTIDE SEQUENCE [LARGE SCALE GENOMIC DNA]</scope>
    <source>
        <strain evidence="1">Ya'a_city_454_Pm</strain>
        <tissue evidence="1">Whole body</tissue>
    </source>
</reference>
<protein>
    <submittedName>
        <fullName evidence="1">Uncharacterized protein</fullName>
    </submittedName>
</protein>
<dbReference type="InParanoid" id="A0A194R2D4"/>
<evidence type="ECO:0000313" key="1">
    <source>
        <dbReference type="EMBL" id="KPJ11948.1"/>
    </source>
</evidence>